<reference evidence="10" key="3">
    <citation type="submission" date="2018-08" db="UniProtKB">
        <authorList>
            <consortium name="EnsemblPlants"/>
        </authorList>
    </citation>
    <scope>IDENTIFICATION</scope>
    <source>
        <strain evidence="10">Yugu1</strain>
    </source>
</reference>
<dbReference type="Pfam" id="PF07821">
    <property type="entry name" value="Alpha-amyl_C2"/>
    <property type="match status" value="1"/>
</dbReference>
<dbReference type="SUPFAM" id="SSF51011">
    <property type="entry name" value="Glycosyl hydrolase domain"/>
    <property type="match status" value="1"/>
</dbReference>
<comment type="cofactor">
    <cofactor evidence="2">
        <name>Ca(2+)</name>
        <dbReference type="ChEBI" id="CHEBI:29108"/>
    </cofactor>
</comment>
<accession>K4A2I5</accession>
<evidence type="ECO:0000256" key="6">
    <source>
        <dbReference type="ARBA" id="ARBA00023277"/>
    </source>
</evidence>
<proteinExistence type="predicted"/>
<dbReference type="EC" id="3.2.1.1" evidence="4"/>
<organism evidence="10 11">
    <name type="scientific">Setaria italica</name>
    <name type="common">Foxtail millet</name>
    <name type="synonym">Panicum italicum</name>
    <dbReference type="NCBI Taxonomy" id="4555"/>
    <lineage>
        <taxon>Eukaryota</taxon>
        <taxon>Viridiplantae</taxon>
        <taxon>Streptophyta</taxon>
        <taxon>Embryophyta</taxon>
        <taxon>Tracheophyta</taxon>
        <taxon>Spermatophyta</taxon>
        <taxon>Magnoliopsida</taxon>
        <taxon>Liliopsida</taxon>
        <taxon>Poales</taxon>
        <taxon>Poaceae</taxon>
        <taxon>PACMAD clade</taxon>
        <taxon>Panicoideae</taxon>
        <taxon>Panicodae</taxon>
        <taxon>Paniceae</taxon>
        <taxon>Cenchrinae</taxon>
        <taxon>Setaria</taxon>
    </lineage>
</organism>
<dbReference type="GO" id="GO:0004556">
    <property type="term" value="F:alpha-amylase activity"/>
    <property type="evidence" value="ECO:0000318"/>
    <property type="project" value="GO_Central"/>
</dbReference>
<evidence type="ECO:0000256" key="1">
    <source>
        <dbReference type="ARBA" id="ARBA00000548"/>
    </source>
</evidence>
<evidence type="ECO:0000256" key="4">
    <source>
        <dbReference type="ARBA" id="ARBA00012595"/>
    </source>
</evidence>
<name>K4A2I5_SETIT</name>
<evidence type="ECO:0000256" key="7">
    <source>
        <dbReference type="ARBA" id="ARBA00023295"/>
    </source>
</evidence>
<dbReference type="Gene3D" id="2.60.40.1180">
    <property type="entry name" value="Golgi alpha-mannosidase II"/>
    <property type="match status" value="1"/>
</dbReference>
<dbReference type="EnsemblPlants" id="KQL24796">
    <property type="protein sequence ID" value="KQL24796"/>
    <property type="gene ID" value="SETIT_033083mg"/>
</dbReference>
<keyword evidence="6" id="KW-0119">Carbohydrate metabolism</keyword>
<dbReference type="SMART" id="SM00810">
    <property type="entry name" value="Alpha-amyl_C2"/>
    <property type="match status" value="1"/>
</dbReference>
<evidence type="ECO:0000313" key="10">
    <source>
        <dbReference type="EnsemblPlants" id="KQL24796"/>
    </source>
</evidence>
<evidence type="ECO:0000313" key="11">
    <source>
        <dbReference type="Proteomes" id="UP000004995"/>
    </source>
</evidence>
<evidence type="ECO:0000256" key="5">
    <source>
        <dbReference type="ARBA" id="ARBA00022801"/>
    </source>
</evidence>
<gene>
    <name evidence="9" type="ORF">SETIT_2G230300v2</name>
</gene>
<dbReference type="GO" id="GO:0005509">
    <property type="term" value="F:calcium ion binding"/>
    <property type="evidence" value="ECO:0007669"/>
    <property type="project" value="InterPro"/>
</dbReference>
<evidence type="ECO:0000256" key="3">
    <source>
        <dbReference type="ARBA" id="ARBA00011245"/>
    </source>
</evidence>
<comment type="catalytic activity">
    <reaction evidence="1">
        <text>Endohydrolysis of (1-&gt;4)-alpha-D-glucosidic linkages in polysaccharides containing three or more (1-&gt;4)-alpha-linked D-glucose units.</text>
        <dbReference type="EC" id="3.2.1.1"/>
    </reaction>
</comment>
<reference evidence="9" key="2">
    <citation type="submission" date="2015-07" db="EMBL/GenBank/DDBJ databases">
        <authorList>
            <person name="Noorani M."/>
        </authorList>
    </citation>
    <scope>NUCLEOTIDE SEQUENCE</scope>
    <source>
        <strain evidence="9">Yugu1</strain>
    </source>
</reference>
<comment type="subunit">
    <text evidence="3">Monomer.</text>
</comment>
<dbReference type="EMBL" id="CM003529">
    <property type="protein sequence ID" value="RCV11975.1"/>
    <property type="molecule type" value="Genomic_DNA"/>
</dbReference>
<keyword evidence="5" id="KW-0378">Hydrolase</keyword>
<dbReference type="AlphaFoldDB" id="K4A2I5"/>
<dbReference type="Gramene" id="KQL24796">
    <property type="protein sequence ID" value="KQL24796"/>
    <property type="gene ID" value="SETIT_033083mg"/>
</dbReference>
<dbReference type="EMBL" id="AGNK02001127">
    <property type="status" value="NOT_ANNOTATED_CDS"/>
    <property type="molecule type" value="Genomic_DNA"/>
</dbReference>
<dbReference type="STRING" id="4555.K4A2I5"/>
<reference evidence="9 11" key="1">
    <citation type="journal article" date="2012" name="Nat. Biotechnol.">
        <title>Reference genome sequence of the model plant Setaria.</title>
        <authorList>
            <person name="Bennetzen J.L."/>
            <person name="Schmutz J."/>
            <person name="Wang H."/>
            <person name="Percifield R."/>
            <person name="Hawkins J."/>
            <person name="Pontaroli A.C."/>
            <person name="Estep M."/>
            <person name="Feng L."/>
            <person name="Vaughn J.N."/>
            <person name="Grimwood J."/>
            <person name="Jenkins J."/>
            <person name="Barry K."/>
            <person name="Lindquist E."/>
            <person name="Hellsten U."/>
            <person name="Deshpande S."/>
            <person name="Wang X."/>
            <person name="Wu X."/>
            <person name="Mitros T."/>
            <person name="Triplett J."/>
            <person name="Yang X."/>
            <person name="Ye C.Y."/>
            <person name="Mauro-Herrera M."/>
            <person name="Wang L."/>
            <person name="Li P."/>
            <person name="Sharma M."/>
            <person name="Sharma R."/>
            <person name="Ronald P.C."/>
            <person name="Panaud O."/>
            <person name="Kellogg E.A."/>
            <person name="Brutnell T.P."/>
            <person name="Doust A.N."/>
            <person name="Tuskan G.A."/>
            <person name="Rokhsar D."/>
            <person name="Devos K.M."/>
        </authorList>
    </citation>
    <scope>NUCLEOTIDE SEQUENCE [LARGE SCALE GENOMIC DNA]</scope>
    <source>
        <strain evidence="11">cv. Yugu1</strain>
        <strain evidence="9">Yugu1</strain>
    </source>
</reference>
<dbReference type="GO" id="GO:0005987">
    <property type="term" value="P:sucrose catabolic process"/>
    <property type="evidence" value="ECO:0000318"/>
    <property type="project" value="GO_Central"/>
</dbReference>
<dbReference type="Proteomes" id="UP000004995">
    <property type="component" value="Unassembled WGS sequence"/>
</dbReference>
<sequence>MWSWASGQLMRWGNICSRLETPGPRTIRRAVGFNRTRRACYRRRPAVHEWRGNVEAPVIGNGDASLLAASPVHHNKLDPVNYHCVTHSSVCIQFYDHVFDWNLKQEISTLSTVRSRNGIHVGSKLDILAADGDLYVAKIDDKVIVKIGSGYDIGNLIPRTSTPLPMATTIGRRVV</sequence>
<keyword evidence="11" id="KW-1185">Reference proteome</keyword>
<protein>
    <recommendedName>
        <fullName evidence="4">alpha-amylase</fullName>
        <ecNumber evidence="4">3.2.1.1</ecNumber>
    </recommendedName>
</protein>
<keyword evidence="7" id="KW-0326">Glycosidase</keyword>
<evidence type="ECO:0000259" key="8">
    <source>
        <dbReference type="SMART" id="SM00810"/>
    </source>
</evidence>
<dbReference type="Gene3D" id="3.20.20.80">
    <property type="entry name" value="Glycosidases"/>
    <property type="match status" value="1"/>
</dbReference>
<dbReference type="InterPro" id="IPR012850">
    <property type="entry name" value="A-amylase_bs_C"/>
</dbReference>
<dbReference type="InterPro" id="IPR013780">
    <property type="entry name" value="Glyco_hydro_b"/>
</dbReference>
<evidence type="ECO:0000313" key="9">
    <source>
        <dbReference type="EMBL" id="RCV11975.1"/>
    </source>
</evidence>
<dbReference type="eggNOG" id="KOG0471">
    <property type="taxonomic scope" value="Eukaryota"/>
</dbReference>
<dbReference type="OrthoDB" id="550577at2759"/>
<feature type="domain" description="Alpha-amylase C-terminal beta-sheet" evidence="8">
    <location>
        <begin position="115"/>
        <end position="162"/>
    </location>
</feature>
<dbReference type="HOGENOM" id="CLU_1535125_0_0_1"/>
<evidence type="ECO:0000256" key="2">
    <source>
        <dbReference type="ARBA" id="ARBA00001913"/>
    </source>
</evidence>